<name>A0A2J8LPU4_PANTR</name>
<reference evidence="1 2" key="1">
    <citation type="submission" date="2017-12" db="EMBL/GenBank/DDBJ databases">
        <title>High-resolution comparative analysis of great ape genomes.</title>
        <authorList>
            <person name="Pollen A."/>
            <person name="Hastie A."/>
            <person name="Hormozdiari F."/>
            <person name="Dougherty M."/>
            <person name="Liu R."/>
            <person name="Chaisson M."/>
            <person name="Hoppe E."/>
            <person name="Hill C."/>
            <person name="Pang A."/>
            <person name="Hillier L."/>
            <person name="Baker C."/>
            <person name="Armstrong J."/>
            <person name="Shendure J."/>
            <person name="Paten B."/>
            <person name="Wilson R."/>
            <person name="Chao H."/>
            <person name="Schneider V."/>
            <person name="Ventura M."/>
            <person name="Kronenberg Z."/>
            <person name="Murali S."/>
            <person name="Gordon D."/>
            <person name="Cantsilieris S."/>
            <person name="Munson K."/>
            <person name="Nelson B."/>
            <person name="Raja A."/>
            <person name="Underwood J."/>
            <person name="Diekhans M."/>
            <person name="Fiddes I."/>
            <person name="Haussler D."/>
            <person name="Eichler E."/>
        </authorList>
    </citation>
    <scope>NUCLEOTIDE SEQUENCE [LARGE SCALE GENOMIC DNA]</scope>
    <source>
        <strain evidence="1">Yerkes chimp pedigree #C0471</strain>
    </source>
</reference>
<dbReference type="Proteomes" id="UP000236370">
    <property type="component" value="Unassembled WGS sequence"/>
</dbReference>
<accession>A0A2J8LPU4</accession>
<dbReference type="EMBL" id="NBAG03000280">
    <property type="protein sequence ID" value="PNI49293.1"/>
    <property type="molecule type" value="Genomic_DNA"/>
</dbReference>
<comment type="caution">
    <text evidence="1">The sequence shown here is derived from an EMBL/GenBank/DDBJ whole genome shotgun (WGS) entry which is preliminary data.</text>
</comment>
<sequence>QLEQELHKWQVLVDSITGMSSPDFDNQTLAVLRGRMVRYLMRSREVPALTCPISPDYPGQSNQG</sequence>
<evidence type="ECO:0000313" key="1">
    <source>
        <dbReference type="EMBL" id="PNI49293.1"/>
    </source>
</evidence>
<dbReference type="AlphaFoldDB" id="A0A2J8LPU4"/>
<evidence type="ECO:0000313" key="2">
    <source>
        <dbReference type="Proteomes" id="UP000236370"/>
    </source>
</evidence>
<feature type="non-terminal residue" evidence="1">
    <location>
        <position position="1"/>
    </location>
</feature>
<organism evidence="1 2">
    <name type="scientific">Pan troglodytes</name>
    <name type="common">Chimpanzee</name>
    <dbReference type="NCBI Taxonomy" id="9598"/>
    <lineage>
        <taxon>Eukaryota</taxon>
        <taxon>Metazoa</taxon>
        <taxon>Chordata</taxon>
        <taxon>Craniata</taxon>
        <taxon>Vertebrata</taxon>
        <taxon>Euteleostomi</taxon>
        <taxon>Mammalia</taxon>
        <taxon>Eutheria</taxon>
        <taxon>Euarchontoglires</taxon>
        <taxon>Primates</taxon>
        <taxon>Haplorrhini</taxon>
        <taxon>Catarrhini</taxon>
        <taxon>Hominidae</taxon>
        <taxon>Pan</taxon>
    </lineage>
</organism>
<proteinExistence type="predicted"/>
<gene>
    <name evidence="1" type="ORF">CK820_G0026861</name>
</gene>
<protein>
    <submittedName>
        <fullName evidence="1">MCRS1 isoform 15</fullName>
    </submittedName>
</protein>